<reference evidence="7" key="1">
    <citation type="submission" date="2015-11" db="EMBL/GenBank/DDBJ databases">
        <authorList>
            <consortium name="Cross-ministerial Strategic Innovation Promotion Program (SIP) consortium"/>
            <person name="Tomihama T."/>
            <person name="Ikenaga M."/>
            <person name="Sakai M."/>
            <person name="Okubo T."/>
            <person name="Ikeda S."/>
        </authorList>
    </citation>
    <scope>NUCLEOTIDE SEQUENCE [LARGE SCALE GENOMIC DNA]</scope>
    <source>
        <strain evidence="7">S58</strain>
    </source>
</reference>
<dbReference type="EC" id="2.5.1.54" evidence="4"/>
<reference evidence="7" key="3">
    <citation type="submission" date="2016-02" db="EMBL/GenBank/DDBJ databases">
        <title>Draft genome of pathogenic Streptomyces sp. in Japan.</title>
        <authorList>
            <person name="Tomihama T."/>
            <person name="Ikenaga M."/>
            <person name="Sakai M."/>
            <person name="Okubo T."/>
            <person name="Ikeda S."/>
        </authorList>
    </citation>
    <scope>NUCLEOTIDE SEQUENCE [LARGE SCALE GENOMIC DNA]</scope>
    <source>
        <strain evidence="7">S58</strain>
    </source>
</reference>
<feature type="region of interest" description="Disordered" evidence="5">
    <location>
        <begin position="150"/>
        <end position="170"/>
    </location>
</feature>
<dbReference type="InterPro" id="IPR013785">
    <property type="entry name" value="Aldolase_TIM"/>
</dbReference>
<dbReference type="GO" id="GO:0009073">
    <property type="term" value="P:aromatic amino acid family biosynthetic process"/>
    <property type="evidence" value="ECO:0007669"/>
    <property type="project" value="UniProtKB-KW"/>
</dbReference>
<feature type="binding site" evidence="3">
    <location>
        <position position="257"/>
    </location>
    <ligand>
        <name>phosphoenolpyruvate</name>
        <dbReference type="ChEBI" id="CHEBI:58702"/>
    </ligand>
</feature>
<comment type="cofactor">
    <cofactor evidence="3">
        <name>Mn(2+)</name>
        <dbReference type="ChEBI" id="CHEBI:29035"/>
    </cofactor>
    <cofactor evidence="3">
        <name>Co(2+)</name>
        <dbReference type="ChEBI" id="CHEBI:48828"/>
    </cofactor>
    <cofactor evidence="3">
        <name>Cd(2+)</name>
        <dbReference type="ChEBI" id="CHEBI:48775"/>
    </cofactor>
    <text evidence="3">Binds 1 divalent cation per subunit. The enzyme is active with manganese, cobalt or cadmium ions.</text>
</comment>
<dbReference type="GO" id="GO:0009423">
    <property type="term" value="P:chorismate biosynthetic process"/>
    <property type="evidence" value="ECO:0007669"/>
    <property type="project" value="UniProtKB-UniPathway"/>
</dbReference>
<dbReference type="PANTHER" id="PTHR21337:SF0">
    <property type="entry name" value="PHOSPHO-2-DEHYDRO-3-DEOXYHEPTONATE ALDOLASE"/>
    <property type="match status" value="1"/>
</dbReference>
<evidence type="ECO:0000256" key="3">
    <source>
        <dbReference type="PIRSR" id="PIRSR602480-1"/>
    </source>
</evidence>
<keyword evidence="3" id="KW-0170">Cobalt</keyword>
<dbReference type="GO" id="GO:0008652">
    <property type="term" value="P:amino acid biosynthetic process"/>
    <property type="evidence" value="ECO:0007669"/>
    <property type="project" value="UniProtKB-KW"/>
</dbReference>
<keyword evidence="2 4" id="KW-0808">Transferase</keyword>
<dbReference type="OrthoDB" id="9766852at2"/>
<dbReference type="Proteomes" id="UP000067448">
    <property type="component" value="Unassembled WGS sequence"/>
</dbReference>
<comment type="similarity">
    <text evidence="1 4">Belongs to the class-II DAHP synthase family.</text>
</comment>
<evidence type="ECO:0000256" key="2">
    <source>
        <dbReference type="ARBA" id="ARBA00022679"/>
    </source>
</evidence>
<comment type="catalytic activity">
    <reaction evidence="4">
        <text>D-erythrose 4-phosphate + phosphoenolpyruvate + H2O = 7-phospho-2-dehydro-3-deoxy-D-arabino-heptonate + phosphate</text>
        <dbReference type="Rhea" id="RHEA:14717"/>
        <dbReference type="ChEBI" id="CHEBI:15377"/>
        <dbReference type="ChEBI" id="CHEBI:16897"/>
        <dbReference type="ChEBI" id="CHEBI:43474"/>
        <dbReference type="ChEBI" id="CHEBI:58394"/>
        <dbReference type="ChEBI" id="CHEBI:58702"/>
        <dbReference type="EC" id="2.5.1.54"/>
    </reaction>
</comment>
<accession>A0A100JMD9</accession>
<feature type="compositionally biased region" description="Basic and acidic residues" evidence="5">
    <location>
        <begin position="157"/>
        <end position="168"/>
    </location>
</feature>
<dbReference type="InterPro" id="IPR002480">
    <property type="entry name" value="DAHP_synth_2"/>
</dbReference>
<evidence type="ECO:0000313" key="7">
    <source>
        <dbReference type="Proteomes" id="UP000067448"/>
    </source>
</evidence>
<keyword evidence="4" id="KW-0057">Aromatic amino acid biosynthesis</keyword>
<keyword evidence="3" id="KW-0104">Cadmium</keyword>
<dbReference type="RefSeq" id="WP_059080019.1">
    <property type="nucleotide sequence ID" value="NZ_BCMM01000010.1"/>
</dbReference>
<dbReference type="SUPFAM" id="SSF51569">
    <property type="entry name" value="Aldolase"/>
    <property type="match status" value="1"/>
</dbReference>
<comment type="pathway">
    <text evidence="4">Metabolic intermediate biosynthesis; chorismate biosynthesis; chorismate from D-erythrose 4-phosphate and phosphoenolpyruvate: step 1/7.</text>
</comment>
<organism evidence="6 7">
    <name type="scientific">Streptomyces scabiei</name>
    <dbReference type="NCBI Taxonomy" id="1930"/>
    <lineage>
        <taxon>Bacteria</taxon>
        <taxon>Bacillati</taxon>
        <taxon>Actinomycetota</taxon>
        <taxon>Actinomycetes</taxon>
        <taxon>Kitasatosporales</taxon>
        <taxon>Streptomycetaceae</taxon>
        <taxon>Streptomyces</taxon>
    </lineage>
</organism>
<feature type="binding site" evidence="3">
    <location>
        <position position="320"/>
    </location>
    <ligand>
        <name>Mn(2+)</name>
        <dbReference type="ChEBI" id="CHEBI:29035"/>
    </ligand>
</feature>
<reference evidence="6 7" key="2">
    <citation type="journal article" date="2016" name="Genome Announc.">
        <title>Draft Genome Sequences of Streptomyces scabiei S58, Streptomyces turgidiscabies T45, and Streptomyces acidiscabies a10, the Pathogens of Potato Common Scab, Isolated in Japan.</title>
        <authorList>
            <person name="Tomihama T."/>
            <person name="Nishi Y."/>
            <person name="Sakai M."/>
            <person name="Ikenaga M."/>
            <person name="Okubo T."/>
            <person name="Ikeda S."/>
        </authorList>
    </citation>
    <scope>NUCLEOTIDE SEQUENCE [LARGE SCALE GENOMIC DNA]</scope>
    <source>
        <strain evidence="6 7">S58</strain>
    </source>
</reference>
<proteinExistence type="inferred from homology"/>
<sequence length="412" mass="44511">MTSDAIATRPVSAGPALLDDPGELWRALPARQQPEWENLDLLATVTFDLADRPGLVTAGEVAELRGLLAQVVAGRFQVVQAGDCAEDPAECEPGHVTRKVALLEALAGVMSMNTLLPTLRVGRMAGQFAKPRSRPTELVDGVELPVYRGHMVNSPEPDARSRRPDPRRLRSGYDAASRAMEALRSRIALQPPAFVTPVWTSHEALLLDYEAPLIRTDETGRRYLASTHWPWIGYRTNQLDGAHVALLASVANPVASKVGPDMRVDELLALCERLDPDREPGRLTLIARMGADAVAERLPALAAAVRDAGHPVVWLSDPMHGNTVSAAGGLKTRLVASVVREVREFQKAIDEAGAVAGGLHLESTPDDVVECVDDARSMDSLGDRYTSLCDPRLNPAQALEVAAAWQGRSLLR</sequence>
<feature type="binding site" evidence="3">
    <location>
        <position position="288"/>
    </location>
    <ligand>
        <name>phosphoenolpyruvate</name>
        <dbReference type="ChEBI" id="CHEBI:58702"/>
    </ligand>
</feature>
<evidence type="ECO:0000256" key="5">
    <source>
        <dbReference type="SAM" id="MobiDB-lite"/>
    </source>
</evidence>
<feature type="binding site" evidence="3">
    <location>
        <position position="362"/>
    </location>
    <ligand>
        <name>Mn(2+)</name>
        <dbReference type="ChEBI" id="CHEBI:29035"/>
    </ligand>
</feature>
<feature type="binding site" evidence="3">
    <location>
        <position position="123"/>
    </location>
    <ligand>
        <name>phosphoenolpyruvate</name>
        <dbReference type="ChEBI" id="CHEBI:58702"/>
    </ligand>
</feature>
<gene>
    <name evidence="6" type="primary">aroH_1</name>
    <name evidence="6" type="ORF">SsS58_02550</name>
</gene>
<dbReference type="UniPathway" id="UPA00053">
    <property type="reaction ID" value="UER00084"/>
</dbReference>
<feature type="binding site" evidence="3">
    <location>
        <position position="84"/>
    </location>
    <ligand>
        <name>Mn(2+)</name>
        <dbReference type="ChEBI" id="CHEBI:29035"/>
    </ligand>
</feature>
<protein>
    <recommendedName>
        <fullName evidence="4">Phospho-2-dehydro-3-deoxyheptonate aldolase</fullName>
        <ecNumber evidence="4">2.5.1.54</ecNumber>
    </recommendedName>
</protein>
<evidence type="ECO:0000256" key="1">
    <source>
        <dbReference type="ARBA" id="ARBA00008911"/>
    </source>
</evidence>
<dbReference type="AlphaFoldDB" id="A0A100JMD9"/>
<keyword evidence="4" id="KW-0028">Amino-acid biosynthesis</keyword>
<keyword evidence="3" id="KW-0464">Manganese</keyword>
<comment type="caution">
    <text evidence="6">The sequence shown here is derived from an EMBL/GenBank/DDBJ whole genome shotgun (WGS) entry which is preliminary data.</text>
</comment>
<dbReference type="Pfam" id="PF01474">
    <property type="entry name" value="DAHP_synth_2"/>
    <property type="match status" value="2"/>
</dbReference>
<evidence type="ECO:0000313" key="6">
    <source>
        <dbReference type="EMBL" id="GAQ62191.1"/>
    </source>
</evidence>
<dbReference type="PANTHER" id="PTHR21337">
    <property type="entry name" value="PHOSPHO-2-DEHYDRO-3-DEOXYHEPTONATE ALDOLASE 1, 2"/>
    <property type="match status" value="1"/>
</dbReference>
<dbReference type="GO" id="GO:0003849">
    <property type="term" value="F:3-deoxy-7-phosphoheptulonate synthase activity"/>
    <property type="evidence" value="ECO:0007669"/>
    <property type="project" value="UniProtKB-EC"/>
</dbReference>
<name>A0A100JMD9_STRSC</name>
<dbReference type="Gene3D" id="3.20.20.70">
    <property type="entry name" value="Aldolase class I"/>
    <property type="match status" value="1"/>
</dbReference>
<evidence type="ECO:0000256" key="4">
    <source>
        <dbReference type="RuleBase" id="RU363071"/>
    </source>
</evidence>
<feature type="binding site" evidence="3">
    <location>
        <position position="390"/>
    </location>
    <ligand>
        <name>Mn(2+)</name>
        <dbReference type="ChEBI" id="CHEBI:29035"/>
    </ligand>
</feature>
<dbReference type="EMBL" id="BCMM01000010">
    <property type="protein sequence ID" value="GAQ62191.1"/>
    <property type="molecule type" value="Genomic_DNA"/>
</dbReference>